<gene>
    <name evidence="2" type="ORF">V6U78_07235</name>
</gene>
<proteinExistence type="predicted"/>
<dbReference type="InterPro" id="IPR030395">
    <property type="entry name" value="GP_PDE_dom"/>
</dbReference>
<dbReference type="Proteomes" id="UP001621714">
    <property type="component" value="Unassembled WGS sequence"/>
</dbReference>
<dbReference type="SUPFAM" id="SSF51695">
    <property type="entry name" value="PLC-like phosphodiesterases"/>
    <property type="match status" value="1"/>
</dbReference>
<dbReference type="Gene3D" id="3.20.20.190">
    <property type="entry name" value="Phosphatidylinositol (PI) phosphodiesterase"/>
    <property type="match status" value="1"/>
</dbReference>
<dbReference type="InterPro" id="IPR017946">
    <property type="entry name" value="PLC-like_Pdiesterase_TIM-brl"/>
</dbReference>
<evidence type="ECO:0000313" key="2">
    <source>
        <dbReference type="EMBL" id="MFK7160828.1"/>
    </source>
</evidence>
<name>A0ABW8PWZ5_9GAMM</name>
<protein>
    <submittedName>
        <fullName evidence="2">Glycerophosphodiester phosphodiesterase family protein</fullName>
    </submittedName>
</protein>
<accession>A0ABW8PWZ5</accession>
<evidence type="ECO:0000313" key="3">
    <source>
        <dbReference type="Proteomes" id="UP001621714"/>
    </source>
</evidence>
<dbReference type="PANTHER" id="PTHR46211:SF1">
    <property type="entry name" value="GLYCEROPHOSPHODIESTER PHOSPHODIESTERASE, CYTOPLASMIC"/>
    <property type="match status" value="1"/>
</dbReference>
<dbReference type="EMBL" id="JBANFI010000004">
    <property type="protein sequence ID" value="MFK7160828.1"/>
    <property type="molecule type" value="Genomic_DNA"/>
</dbReference>
<sequence length="249" mass="27500">MLMSSVIGHRGARALVAENTLASIRRVAELGGRWVELDVQLSRDGVPFLFHDDQLAPLTGQTGRVGDYDAQQLEQMQVIHGAQPAQPLASLAQALNLCIELGLGLNLELKSDGVQRGAKTLEVCWPMMRDRPELSLVISSFDPEALVVARRLCPAVPRSCLFEALPKNWRDQVDQVAARAIHLDAEPLQAEQVAQIKQLGLEVYCYTVNSLEQGLKLRKWGVQGIFTDAPQLFLDAPEWRSLRLQAFGG</sequence>
<feature type="domain" description="GP-PDE" evidence="1">
    <location>
        <begin position="4"/>
        <end position="237"/>
    </location>
</feature>
<evidence type="ECO:0000259" key="1">
    <source>
        <dbReference type="PROSITE" id="PS51704"/>
    </source>
</evidence>
<dbReference type="PROSITE" id="PS50007">
    <property type="entry name" value="PIPLC_X_DOMAIN"/>
    <property type="match status" value="1"/>
</dbReference>
<dbReference type="PANTHER" id="PTHR46211">
    <property type="entry name" value="GLYCEROPHOSPHORYL DIESTER PHOSPHODIESTERASE"/>
    <property type="match status" value="1"/>
</dbReference>
<organism evidence="2 3">
    <name type="scientific">Marinospirillum alkalitolerans</name>
    <dbReference type="NCBI Taxonomy" id="3123374"/>
    <lineage>
        <taxon>Bacteria</taxon>
        <taxon>Pseudomonadati</taxon>
        <taxon>Pseudomonadota</taxon>
        <taxon>Gammaproteobacteria</taxon>
        <taxon>Oceanospirillales</taxon>
        <taxon>Oceanospirillaceae</taxon>
        <taxon>Marinospirillum</taxon>
    </lineage>
</organism>
<dbReference type="Pfam" id="PF03009">
    <property type="entry name" value="GDPD"/>
    <property type="match status" value="1"/>
</dbReference>
<reference evidence="2 3" key="1">
    <citation type="submission" date="2024-02" db="EMBL/GenBank/DDBJ databases">
        <title>Marinospirillum sp. MEB 164 isolated from Lonar lake sediment.</title>
        <authorList>
            <person name="Joshi A."/>
            <person name="Thite S."/>
        </authorList>
    </citation>
    <scope>NUCLEOTIDE SEQUENCE [LARGE SCALE GENOMIC DNA]</scope>
    <source>
        <strain evidence="2 3">MEB164</strain>
    </source>
</reference>
<dbReference type="PROSITE" id="PS51704">
    <property type="entry name" value="GP_PDE"/>
    <property type="match status" value="1"/>
</dbReference>
<dbReference type="RefSeq" id="WP_405338926.1">
    <property type="nucleotide sequence ID" value="NZ_JBANFI010000004.1"/>
</dbReference>
<keyword evidence="3" id="KW-1185">Reference proteome</keyword>
<comment type="caution">
    <text evidence="2">The sequence shown here is derived from an EMBL/GenBank/DDBJ whole genome shotgun (WGS) entry which is preliminary data.</text>
</comment>